<organism evidence="2 3">
    <name type="scientific">Mycolicibacterium frederiksbergense</name>
    <dbReference type="NCBI Taxonomy" id="117567"/>
    <lineage>
        <taxon>Bacteria</taxon>
        <taxon>Bacillati</taxon>
        <taxon>Actinomycetota</taxon>
        <taxon>Actinomycetes</taxon>
        <taxon>Mycobacteriales</taxon>
        <taxon>Mycobacteriaceae</taxon>
        <taxon>Mycolicibacterium</taxon>
    </lineage>
</organism>
<keyword evidence="1" id="KW-0812">Transmembrane</keyword>
<name>A0A6H0S1N5_9MYCO</name>
<reference evidence="2 3" key="1">
    <citation type="submission" date="2019-04" db="EMBL/GenBank/DDBJ databases">
        <title>Draft, Whole-Genome Sequence of the Anthracene-degrading Mycobacterium frederiksbergense LB501T, Isolated from a Polycyclic Aromatic Hydrocarbon (PAH)-Contaminated Soil.</title>
        <authorList>
            <person name="Augelletti F."/>
        </authorList>
    </citation>
    <scope>NUCLEOTIDE SEQUENCE [LARGE SCALE GENOMIC DNA]</scope>
    <source>
        <strain evidence="2 3">LB 501T</strain>
    </source>
</reference>
<evidence type="ECO:0000313" key="2">
    <source>
        <dbReference type="EMBL" id="QIV80359.1"/>
    </source>
</evidence>
<evidence type="ECO:0000256" key="1">
    <source>
        <dbReference type="SAM" id="Phobius"/>
    </source>
</evidence>
<keyword evidence="3" id="KW-1185">Reference proteome</keyword>
<dbReference type="Proteomes" id="UP000501849">
    <property type="component" value="Chromosome"/>
</dbReference>
<accession>A0A6H0S1N5</accession>
<dbReference type="KEGG" id="mfre:EXE63_05200"/>
<keyword evidence="1" id="KW-0472">Membrane</keyword>
<gene>
    <name evidence="2" type="ORF">EXE63_05200</name>
</gene>
<feature type="transmembrane region" description="Helical" evidence="1">
    <location>
        <begin position="21"/>
        <end position="46"/>
    </location>
</feature>
<protein>
    <submittedName>
        <fullName evidence="2">Uncharacterized protein</fullName>
    </submittedName>
</protein>
<keyword evidence="1" id="KW-1133">Transmembrane helix</keyword>
<proteinExistence type="predicted"/>
<evidence type="ECO:0000313" key="3">
    <source>
        <dbReference type="Proteomes" id="UP000501849"/>
    </source>
</evidence>
<sequence>MNVIPAQLQDLTKRVEKTPALIIALFSGLTALWSVYRLLWLVYAGFALSTFGLSPISLIISFVVWTVVAVAAGLAAYAFWSRYSAVEGHAGTEQPEQ</sequence>
<dbReference type="RefSeq" id="WP_168141083.1">
    <property type="nucleotide sequence ID" value="NZ_CBCSDT010000030.1"/>
</dbReference>
<dbReference type="AlphaFoldDB" id="A0A6H0S1N5"/>
<feature type="transmembrane region" description="Helical" evidence="1">
    <location>
        <begin position="58"/>
        <end position="80"/>
    </location>
</feature>
<dbReference type="EMBL" id="CP038799">
    <property type="protein sequence ID" value="QIV80359.1"/>
    <property type="molecule type" value="Genomic_DNA"/>
</dbReference>